<dbReference type="VEuPathDB" id="FungiDB:sscle_09g072370"/>
<dbReference type="RefSeq" id="XP_001595839.1">
    <property type="nucleotide sequence ID" value="XM_001595789.1"/>
</dbReference>
<sequence>MMQEYLSEITAYCKGDVWRPQLDIEKELYDNTKDWGNKGYLPEGYVNLASTLQHEAKPVTSMGYYITSAIKATTGASIRLENCRENLEVKERIHRLINEIHADICKFMPVWEENMLIRELVLPCPAENDYITDLENFIHRENNYLARELNRKFPTGSPEFLDALTLLKEDAQREKRLQTYRREDAESDACITELDKIEAQNWPTSNF</sequence>
<protein>
    <submittedName>
        <fullName evidence="1">Uncharacterized protein</fullName>
    </submittedName>
</protein>
<accession>A0A1D9QC10</accession>
<organism evidence="1 2">
    <name type="scientific">Sclerotinia sclerotiorum (strain ATCC 18683 / 1980 / Ss-1)</name>
    <name type="common">White mold</name>
    <name type="synonym">Whetzelinia sclerotiorum</name>
    <dbReference type="NCBI Taxonomy" id="665079"/>
    <lineage>
        <taxon>Eukaryota</taxon>
        <taxon>Fungi</taxon>
        <taxon>Dikarya</taxon>
        <taxon>Ascomycota</taxon>
        <taxon>Pezizomycotina</taxon>
        <taxon>Leotiomycetes</taxon>
        <taxon>Helotiales</taxon>
        <taxon>Sclerotiniaceae</taxon>
        <taxon>Sclerotinia</taxon>
    </lineage>
</organism>
<evidence type="ECO:0000313" key="2">
    <source>
        <dbReference type="Proteomes" id="UP000177798"/>
    </source>
</evidence>
<evidence type="ECO:0000313" key="1">
    <source>
        <dbReference type="EMBL" id="APA12467.1"/>
    </source>
</evidence>
<name>A0A1D9QC10_SCLS1</name>
<gene>
    <name evidence="1" type="ORF">sscle_09g072370</name>
</gene>
<dbReference type="AlphaFoldDB" id="A0A1D9QC10"/>
<dbReference type="OrthoDB" id="3532017at2759"/>
<dbReference type="Proteomes" id="UP000177798">
    <property type="component" value="Chromosome 9"/>
</dbReference>
<dbReference type="KEGG" id="ssl:SS1G_03929"/>
<dbReference type="EMBL" id="CP017822">
    <property type="protein sequence ID" value="APA12467.1"/>
    <property type="molecule type" value="Genomic_DNA"/>
</dbReference>
<proteinExistence type="predicted"/>
<reference evidence="2" key="1">
    <citation type="journal article" date="2017" name="Genome Biol. Evol.">
        <title>The complete genome sequence of the phytopathogenic fungus Sclerotinia sclerotiorum reveals insights into the genome architecture of broad host range pathogens.</title>
        <authorList>
            <person name="Derbyshire M."/>
            <person name="Denton-Giles M."/>
            <person name="Hegedus D."/>
            <person name="Seifbarghy S."/>
            <person name="Rollins J."/>
            <person name="van Kan J."/>
            <person name="Seidl M.F."/>
            <person name="Faino L."/>
            <person name="Mbengue M."/>
            <person name="Navaud O."/>
            <person name="Raffaele S."/>
            <person name="Hammond-Kosack K."/>
            <person name="Heard S."/>
            <person name="Oliver R."/>
        </authorList>
    </citation>
    <scope>NUCLEOTIDE SEQUENCE [LARGE SCALE GENOMIC DNA]</scope>
    <source>
        <strain evidence="2">ATCC 18683 / 1980 / Ss-1</strain>
    </source>
</reference>